<dbReference type="Proteomes" id="UP000789595">
    <property type="component" value="Unassembled WGS sequence"/>
</dbReference>
<feature type="compositionally biased region" description="Basic residues" evidence="1">
    <location>
        <begin position="172"/>
        <end position="184"/>
    </location>
</feature>
<protein>
    <submittedName>
        <fullName evidence="2">Uncharacterized protein</fullName>
    </submittedName>
</protein>
<gene>
    <name evidence="2" type="ORF">PECAL_3P12800</name>
</gene>
<reference evidence="2" key="1">
    <citation type="submission" date="2021-11" db="EMBL/GenBank/DDBJ databases">
        <authorList>
            <consortium name="Genoscope - CEA"/>
            <person name="William W."/>
        </authorList>
    </citation>
    <scope>NUCLEOTIDE SEQUENCE</scope>
</reference>
<comment type="caution">
    <text evidence="2">The sequence shown here is derived from an EMBL/GenBank/DDBJ whole genome shotgun (WGS) entry which is preliminary data.</text>
</comment>
<keyword evidence="3" id="KW-1185">Reference proteome</keyword>
<proteinExistence type="predicted"/>
<name>A0A8J2SRJ4_9STRA</name>
<evidence type="ECO:0000256" key="1">
    <source>
        <dbReference type="SAM" id="MobiDB-lite"/>
    </source>
</evidence>
<sequence>MAFLLQRSMRYLDHMGEARRAAAAYVQSMDMFTRFNDPPDENGLLDALRRYDVKRDEAKLIAARTCEAVRQRQLTIPSLFESASAAHPKQAAFGDRATHSSPPSQDESLRVDAHIEVVGLPEYNRWHGVVLELVARERVRVRVRGLELTLKRANVVLARPRPPQPPQSAGQSKKKKKKKKKKAAKPATASDAADFFSGKVRDATKPPKKKKTRKK</sequence>
<accession>A0A8J2SRJ4</accession>
<evidence type="ECO:0000313" key="2">
    <source>
        <dbReference type="EMBL" id="CAH0371344.1"/>
    </source>
</evidence>
<dbReference type="EMBL" id="CAKKNE010000003">
    <property type="protein sequence ID" value="CAH0371344.1"/>
    <property type="molecule type" value="Genomic_DNA"/>
</dbReference>
<organism evidence="2 3">
    <name type="scientific">Pelagomonas calceolata</name>
    <dbReference type="NCBI Taxonomy" id="35677"/>
    <lineage>
        <taxon>Eukaryota</taxon>
        <taxon>Sar</taxon>
        <taxon>Stramenopiles</taxon>
        <taxon>Ochrophyta</taxon>
        <taxon>Pelagophyceae</taxon>
        <taxon>Pelagomonadales</taxon>
        <taxon>Pelagomonadaceae</taxon>
        <taxon>Pelagomonas</taxon>
    </lineage>
</organism>
<evidence type="ECO:0000313" key="3">
    <source>
        <dbReference type="Proteomes" id="UP000789595"/>
    </source>
</evidence>
<dbReference type="AlphaFoldDB" id="A0A8J2SRJ4"/>
<feature type="compositionally biased region" description="Basic residues" evidence="1">
    <location>
        <begin position="206"/>
        <end position="215"/>
    </location>
</feature>
<feature type="region of interest" description="Disordered" evidence="1">
    <location>
        <begin position="157"/>
        <end position="215"/>
    </location>
</feature>